<sequence>MDKFPFAKFFSPFTVKFKIRNVKVGVFTNALANYYAALAEENNQGLLIRHSHLVIEPVKSLDETDPKDPLNQVCVFQGIERAAPWRKHTLDYVGQGSLSGSLDVSATILTLNSEPALYPTLIIFNDVGYFIAFAEDCATLPIAK</sequence>
<evidence type="ECO:0000313" key="2">
    <source>
        <dbReference type="Proteomes" id="UP000007148"/>
    </source>
</evidence>
<proteinExistence type="predicted"/>
<organism evidence="1 2">
    <name type="scientific">Serendipita indica (strain DSM 11827)</name>
    <name type="common">Root endophyte fungus</name>
    <name type="synonym">Piriformospora indica</name>
    <dbReference type="NCBI Taxonomy" id="1109443"/>
    <lineage>
        <taxon>Eukaryota</taxon>
        <taxon>Fungi</taxon>
        <taxon>Dikarya</taxon>
        <taxon>Basidiomycota</taxon>
        <taxon>Agaricomycotina</taxon>
        <taxon>Agaricomycetes</taxon>
        <taxon>Sebacinales</taxon>
        <taxon>Serendipitaceae</taxon>
        <taxon>Serendipita</taxon>
    </lineage>
</organism>
<evidence type="ECO:0000313" key="1">
    <source>
        <dbReference type="EMBL" id="CCA77532.1"/>
    </source>
</evidence>
<comment type="caution">
    <text evidence="1">The sequence shown here is derived from an EMBL/GenBank/DDBJ whole genome shotgun (WGS) entry which is preliminary data.</text>
</comment>
<dbReference type="HOGENOM" id="CLU_1797213_0_0_1"/>
<protein>
    <submittedName>
        <fullName evidence="1">Uncharacterized protein</fullName>
    </submittedName>
</protein>
<dbReference type="InParanoid" id="G4U1T9"/>
<keyword evidence="2" id="KW-1185">Reference proteome</keyword>
<dbReference type="AlphaFoldDB" id="G4U1T9"/>
<dbReference type="OrthoDB" id="2336871at2759"/>
<name>G4U1T9_SERID</name>
<dbReference type="EMBL" id="CAFZ01001697">
    <property type="protein sequence ID" value="CCA77532.1"/>
    <property type="molecule type" value="Genomic_DNA"/>
</dbReference>
<reference evidence="1 2" key="1">
    <citation type="journal article" date="2011" name="PLoS Pathog.">
        <title>Endophytic Life Strategies Decoded by Genome and Transcriptome Analyses of the Mutualistic Root Symbiont Piriformospora indica.</title>
        <authorList>
            <person name="Zuccaro A."/>
            <person name="Lahrmann U."/>
            <person name="Guldener U."/>
            <person name="Langen G."/>
            <person name="Pfiffi S."/>
            <person name="Biedenkopf D."/>
            <person name="Wong P."/>
            <person name="Samans B."/>
            <person name="Grimm C."/>
            <person name="Basiewicz M."/>
            <person name="Murat C."/>
            <person name="Martin F."/>
            <person name="Kogel K.H."/>
        </authorList>
    </citation>
    <scope>NUCLEOTIDE SEQUENCE [LARGE SCALE GENOMIC DNA]</scope>
    <source>
        <strain evidence="1 2">DSM 11827</strain>
    </source>
</reference>
<dbReference type="Proteomes" id="UP000007148">
    <property type="component" value="Unassembled WGS sequence"/>
</dbReference>
<gene>
    <name evidence="1" type="ORF">PIIN_11509</name>
</gene>
<accession>G4U1T9</accession>
<dbReference type="STRING" id="1109443.G4U1T9"/>